<dbReference type="GO" id="GO:0005764">
    <property type="term" value="C:lysosome"/>
    <property type="evidence" value="ECO:0007669"/>
    <property type="project" value="TreeGrafter"/>
</dbReference>
<dbReference type="InterPro" id="IPR000933">
    <property type="entry name" value="Glyco_hydro_29"/>
</dbReference>
<evidence type="ECO:0000256" key="2">
    <source>
        <dbReference type="ARBA" id="ARBA00007951"/>
    </source>
</evidence>
<dbReference type="GO" id="GO:0016139">
    <property type="term" value="P:glycoside catabolic process"/>
    <property type="evidence" value="ECO:0007669"/>
    <property type="project" value="TreeGrafter"/>
</dbReference>
<evidence type="ECO:0000256" key="3">
    <source>
        <dbReference type="ARBA" id="ARBA00012662"/>
    </source>
</evidence>
<evidence type="ECO:0000256" key="8">
    <source>
        <dbReference type="SAM" id="SignalP"/>
    </source>
</evidence>
<dbReference type="InterPro" id="IPR031919">
    <property type="entry name" value="Fucosidase_C"/>
</dbReference>
<dbReference type="EC" id="3.2.1.51" evidence="3"/>
<sequence length="478" mass="54844">MFRRTFSIVGLWLALSGMTAGAETGAAPESETDTLVLKKLEWFQDMKFGLLMHWGTYSQWQIVESWTLCPEDENWCERRGEKSRDYFEYKQAYENLQTTFNPIRFDPDSWAAAAKEAGMKYVIFTTKHHDGFCMFDTKETDYKVTSKACPFSANPRANIAREILASFRKQGFGTGAYFSKPDWHNQDYWWPYFPPFDRNVNYDIKKYPQKWDAFKTFTFNQIRELMSEYGTMDILWLDGGWVQPMTATSPRWGKAPCDQDIDMPKIAAMARSLQPGLIIVDRAVEGRHQNYRTPEQEVPDTALSYVWETCMPMATSWSYVSTDTYKPTSMLIHLLVDIVAKGGNLLLNIGPSPEGELPPTSLERLKEIGAWMTVNGNALYYTRAIAPYKEGKICFTRLPNGRVNAIYLADENESAPPETITINSFTPKTRSKMIMLGVNADVKWEKAGKGFVIRIPESARQNPPCNYAWTFQFEVESL</sequence>
<comment type="caution">
    <text evidence="11">The sequence shown here is derived from an EMBL/GenBank/DDBJ whole genome shotgun (WGS) entry which is preliminary data.</text>
</comment>
<dbReference type="Pfam" id="PF16757">
    <property type="entry name" value="Fucosidase_C"/>
    <property type="match status" value="1"/>
</dbReference>
<feature type="domain" description="Glycoside hydrolase family 29 N-terminal" evidence="9">
    <location>
        <begin position="35"/>
        <end position="377"/>
    </location>
</feature>
<evidence type="ECO:0000256" key="4">
    <source>
        <dbReference type="ARBA" id="ARBA00022729"/>
    </source>
</evidence>
<feature type="signal peptide" evidence="8">
    <location>
        <begin position="1"/>
        <end position="22"/>
    </location>
</feature>
<dbReference type="EMBL" id="PQAP01000066">
    <property type="protein sequence ID" value="PWB73058.1"/>
    <property type="molecule type" value="Genomic_DNA"/>
</dbReference>
<feature type="chain" id="PRO_5032676691" description="alpha-L-fucosidase" evidence="8">
    <location>
        <begin position="23"/>
        <end position="478"/>
    </location>
</feature>
<organism evidence="11 12">
    <name type="scientific">candidate division GN15 bacterium</name>
    <dbReference type="NCBI Taxonomy" id="2072418"/>
    <lineage>
        <taxon>Bacteria</taxon>
        <taxon>candidate division GN15</taxon>
    </lineage>
</organism>
<evidence type="ECO:0000259" key="9">
    <source>
        <dbReference type="Pfam" id="PF01120"/>
    </source>
</evidence>
<evidence type="ECO:0000256" key="6">
    <source>
        <dbReference type="ARBA" id="ARBA00023295"/>
    </source>
</evidence>
<evidence type="ECO:0000313" key="12">
    <source>
        <dbReference type="Proteomes" id="UP000250918"/>
    </source>
</evidence>
<feature type="domain" description="Alpha-L-fucosidase C-terminal" evidence="10">
    <location>
        <begin position="419"/>
        <end position="473"/>
    </location>
</feature>
<reference evidence="11 12" key="1">
    <citation type="journal article" date="2018" name="ISME J.">
        <title>A methanotrophic archaeon couples anaerobic oxidation of methane to Fe(III) reduction.</title>
        <authorList>
            <person name="Cai C."/>
            <person name="Leu A.O."/>
            <person name="Xie G.J."/>
            <person name="Guo J."/>
            <person name="Feng Y."/>
            <person name="Zhao J.X."/>
            <person name="Tyson G.W."/>
            <person name="Yuan Z."/>
            <person name="Hu S."/>
        </authorList>
    </citation>
    <scope>NUCLEOTIDE SEQUENCE [LARGE SCALE GENOMIC DNA]</scope>
    <source>
        <strain evidence="11">FeB_12</strain>
    </source>
</reference>
<dbReference type="PANTHER" id="PTHR10030:SF37">
    <property type="entry name" value="ALPHA-L-FUCOSIDASE-RELATED"/>
    <property type="match status" value="1"/>
</dbReference>
<keyword evidence="6" id="KW-0326">Glycosidase</keyword>
<comment type="similarity">
    <text evidence="2">Belongs to the glycosyl hydrolase 29 family.</text>
</comment>
<dbReference type="Gene3D" id="3.20.20.80">
    <property type="entry name" value="Glycosidases"/>
    <property type="match status" value="1"/>
</dbReference>
<evidence type="ECO:0000313" key="11">
    <source>
        <dbReference type="EMBL" id="PWB73058.1"/>
    </source>
</evidence>
<dbReference type="PANTHER" id="PTHR10030">
    <property type="entry name" value="ALPHA-L-FUCOSIDASE"/>
    <property type="match status" value="1"/>
</dbReference>
<keyword evidence="4 8" id="KW-0732">Signal</keyword>
<dbReference type="Pfam" id="PF01120">
    <property type="entry name" value="Alpha_L_fucos"/>
    <property type="match status" value="1"/>
</dbReference>
<dbReference type="Gene3D" id="2.60.40.1180">
    <property type="entry name" value="Golgi alpha-mannosidase II"/>
    <property type="match status" value="1"/>
</dbReference>
<gene>
    <name evidence="11" type="ORF">C3F09_05790</name>
</gene>
<dbReference type="Proteomes" id="UP000250918">
    <property type="component" value="Unassembled WGS sequence"/>
</dbReference>
<dbReference type="GO" id="GO:0004560">
    <property type="term" value="F:alpha-L-fucosidase activity"/>
    <property type="evidence" value="ECO:0007669"/>
    <property type="project" value="InterPro"/>
</dbReference>
<dbReference type="SMART" id="SM00812">
    <property type="entry name" value="Alpha_L_fucos"/>
    <property type="match status" value="1"/>
</dbReference>
<dbReference type="AlphaFoldDB" id="A0A855X6T0"/>
<dbReference type="InterPro" id="IPR013780">
    <property type="entry name" value="Glyco_hydro_b"/>
</dbReference>
<proteinExistence type="inferred from homology"/>
<feature type="site" description="May be important for catalysis" evidence="7">
    <location>
        <position position="310"/>
    </location>
</feature>
<dbReference type="InterPro" id="IPR057739">
    <property type="entry name" value="Glyco_hydro_29_N"/>
</dbReference>
<comment type="function">
    <text evidence="1">Alpha-L-fucosidase is responsible for hydrolyzing the alpha-1,6-linked fucose joined to the reducing-end N-acetylglucosamine of the carbohydrate moieties of glycoproteins.</text>
</comment>
<accession>A0A855X6T0</accession>
<evidence type="ECO:0000256" key="7">
    <source>
        <dbReference type="PIRSR" id="PIRSR001092-1"/>
    </source>
</evidence>
<protein>
    <recommendedName>
        <fullName evidence="3">alpha-L-fucosidase</fullName>
        <ecNumber evidence="3">3.2.1.51</ecNumber>
    </recommendedName>
</protein>
<dbReference type="SUPFAM" id="SSF51445">
    <property type="entry name" value="(Trans)glycosidases"/>
    <property type="match status" value="1"/>
</dbReference>
<dbReference type="PRINTS" id="PR00741">
    <property type="entry name" value="GLHYDRLASE29"/>
</dbReference>
<dbReference type="PIRSF" id="PIRSF001092">
    <property type="entry name" value="Alpha-L-fucosidase"/>
    <property type="match status" value="1"/>
</dbReference>
<dbReference type="InterPro" id="IPR017853">
    <property type="entry name" value="GH"/>
</dbReference>
<keyword evidence="5" id="KW-0378">Hydrolase</keyword>
<evidence type="ECO:0000256" key="1">
    <source>
        <dbReference type="ARBA" id="ARBA00004071"/>
    </source>
</evidence>
<name>A0A855X6T0_9BACT</name>
<evidence type="ECO:0000259" key="10">
    <source>
        <dbReference type="Pfam" id="PF16757"/>
    </source>
</evidence>
<dbReference type="GO" id="GO:0006004">
    <property type="term" value="P:fucose metabolic process"/>
    <property type="evidence" value="ECO:0007669"/>
    <property type="project" value="InterPro"/>
</dbReference>
<evidence type="ECO:0000256" key="5">
    <source>
        <dbReference type="ARBA" id="ARBA00022801"/>
    </source>
</evidence>
<dbReference type="InterPro" id="IPR016286">
    <property type="entry name" value="FUC_metazoa-typ"/>
</dbReference>